<accession>A0A0G4I280</accession>
<dbReference type="EMBL" id="CDMZ01004810">
    <property type="protein sequence ID" value="CEM50976.1"/>
    <property type="molecule type" value="Genomic_DNA"/>
</dbReference>
<feature type="region of interest" description="Disordered" evidence="1">
    <location>
        <begin position="1"/>
        <end position="21"/>
    </location>
</feature>
<sequence length="67" mass="7659">MESEDVWEQAKQKWAEAQQQNDPEQRNLLLVTLFGRITSHRDCTALLDRLKDELHVPLPVPGGDGFS</sequence>
<dbReference type="VEuPathDB" id="CryptoDB:Cvel_34949"/>
<organism evidence="2">
    <name type="scientific">Chromera velia CCMP2878</name>
    <dbReference type="NCBI Taxonomy" id="1169474"/>
    <lineage>
        <taxon>Eukaryota</taxon>
        <taxon>Sar</taxon>
        <taxon>Alveolata</taxon>
        <taxon>Colpodellida</taxon>
        <taxon>Chromeraceae</taxon>
        <taxon>Chromera</taxon>
    </lineage>
</organism>
<evidence type="ECO:0000256" key="1">
    <source>
        <dbReference type="SAM" id="MobiDB-lite"/>
    </source>
</evidence>
<reference evidence="2" key="1">
    <citation type="submission" date="2014-11" db="EMBL/GenBank/DDBJ databases">
        <authorList>
            <person name="Otto D Thomas"/>
            <person name="Naeem Raeece"/>
        </authorList>
    </citation>
    <scope>NUCLEOTIDE SEQUENCE</scope>
</reference>
<gene>
    <name evidence="2" type="ORF">Cvel_34949</name>
</gene>
<protein>
    <submittedName>
        <fullName evidence="2">Uncharacterized protein</fullName>
    </submittedName>
</protein>
<evidence type="ECO:0000313" key="2">
    <source>
        <dbReference type="EMBL" id="CEM50976.1"/>
    </source>
</evidence>
<dbReference type="AlphaFoldDB" id="A0A0G4I280"/>
<proteinExistence type="predicted"/>
<name>A0A0G4I280_9ALVE</name>